<dbReference type="GO" id="GO:0000150">
    <property type="term" value="F:DNA strand exchange activity"/>
    <property type="evidence" value="ECO:0007669"/>
    <property type="project" value="InterPro"/>
</dbReference>
<sequence>MATEQRLAISYCRISTKVKGKSVEESVGYQQQEINNYAKQKGLELIREFSDVGYSGKNTDRPELKEMVEYLRYTELKIEELIIYSIDRFGRDLQHNIKQMLVISNLVKVSFVTFPISSEADSFKFMFLLRTGVAQDERERLLMRCASGRSNKILNRKSFDGNYYPLGLIKEEDSETLISTSPSKIVDLQQE</sequence>
<dbReference type="GO" id="GO:0003677">
    <property type="term" value="F:DNA binding"/>
    <property type="evidence" value="ECO:0007669"/>
    <property type="project" value="UniProtKB-KW"/>
</dbReference>
<dbReference type="PANTHER" id="PTHR30461:SF2">
    <property type="entry name" value="SERINE RECOMBINASE PINE-RELATED"/>
    <property type="match status" value="1"/>
</dbReference>
<keyword evidence="1" id="KW-0238">DNA-binding</keyword>
<dbReference type="Proteomes" id="UP000595254">
    <property type="component" value="Chromosome"/>
</dbReference>
<dbReference type="Gene3D" id="3.40.50.1390">
    <property type="entry name" value="Resolvase, N-terminal catalytic domain"/>
    <property type="match status" value="1"/>
</dbReference>
<keyword evidence="5" id="KW-1185">Reference proteome</keyword>
<dbReference type="KEGG" id="ppsr:I6J18_15855"/>
<evidence type="ECO:0000259" key="3">
    <source>
        <dbReference type="PROSITE" id="PS51736"/>
    </source>
</evidence>
<dbReference type="Pfam" id="PF00239">
    <property type="entry name" value="Resolvase"/>
    <property type="match status" value="1"/>
</dbReference>
<dbReference type="EMBL" id="CP068053">
    <property type="protein sequence ID" value="QQS99110.1"/>
    <property type="molecule type" value="Genomic_DNA"/>
</dbReference>
<feature type="domain" description="Resolvase/invertase-type recombinase catalytic" evidence="3">
    <location>
        <begin position="7"/>
        <end position="156"/>
    </location>
</feature>
<dbReference type="CDD" id="cd00338">
    <property type="entry name" value="Ser_Recombinase"/>
    <property type="match status" value="1"/>
</dbReference>
<proteinExistence type="predicted"/>
<evidence type="ECO:0000313" key="4">
    <source>
        <dbReference type="EMBL" id="QQS99110.1"/>
    </source>
</evidence>
<dbReference type="PROSITE" id="PS51736">
    <property type="entry name" value="RECOMBINASES_3"/>
    <property type="match status" value="1"/>
</dbReference>
<dbReference type="PANTHER" id="PTHR30461">
    <property type="entry name" value="DNA-INVERTASE FROM LAMBDOID PROPHAGE"/>
    <property type="match status" value="1"/>
</dbReference>
<evidence type="ECO:0000256" key="2">
    <source>
        <dbReference type="ARBA" id="ARBA00023172"/>
    </source>
</evidence>
<organism evidence="4 5">
    <name type="scientific">Peribacillus psychrosaccharolyticus</name>
    <name type="common">Bacillus psychrosaccharolyticus</name>
    <dbReference type="NCBI Taxonomy" id="1407"/>
    <lineage>
        <taxon>Bacteria</taxon>
        <taxon>Bacillati</taxon>
        <taxon>Bacillota</taxon>
        <taxon>Bacilli</taxon>
        <taxon>Bacillales</taxon>
        <taxon>Bacillaceae</taxon>
        <taxon>Peribacillus</taxon>
    </lineage>
</organism>
<dbReference type="SMART" id="SM00857">
    <property type="entry name" value="Resolvase"/>
    <property type="match status" value="1"/>
</dbReference>
<dbReference type="InterPro" id="IPR036162">
    <property type="entry name" value="Resolvase-like_N_sf"/>
</dbReference>
<dbReference type="SUPFAM" id="SSF53041">
    <property type="entry name" value="Resolvase-like"/>
    <property type="match status" value="1"/>
</dbReference>
<dbReference type="RefSeq" id="WP_040375409.1">
    <property type="nucleotide sequence ID" value="NZ_CP068053.1"/>
</dbReference>
<name>A0A974RZ62_PERPY</name>
<reference evidence="4 5" key="1">
    <citation type="submission" date="2021-01" db="EMBL/GenBank/DDBJ databases">
        <title>FDA dAtabase for Regulatory Grade micrObial Sequences (FDA-ARGOS): Supporting development and validation of Infectious Disease Dx tests.</title>
        <authorList>
            <person name="Nelson B."/>
            <person name="Plummer A."/>
            <person name="Tallon L."/>
            <person name="Sadzewicz L."/>
            <person name="Zhao X."/>
            <person name="Boylan J."/>
            <person name="Ott S."/>
            <person name="Bowen H."/>
            <person name="Vavikolanu K."/>
            <person name="Mehta A."/>
            <person name="Aluvathingal J."/>
            <person name="Nadendla S."/>
            <person name="Myers T."/>
            <person name="Yan Y."/>
            <person name="Sichtig H."/>
        </authorList>
    </citation>
    <scope>NUCLEOTIDE SEQUENCE [LARGE SCALE GENOMIC DNA]</scope>
    <source>
        <strain evidence="4 5">FDAARGOS_1161</strain>
    </source>
</reference>
<protein>
    <submittedName>
        <fullName evidence="4">Recombinase family protein</fullName>
    </submittedName>
</protein>
<dbReference type="InterPro" id="IPR006119">
    <property type="entry name" value="Resolv_N"/>
</dbReference>
<keyword evidence="2" id="KW-0233">DNA recombination</keyword>
<evidence type="ECO:0000256" key="1">
    <source>
        <dbReference type="ARBA" id="ARBA00023125"/>
    </source>
</evidence>
<dbReference type="InterPro" id="IPR050639">
    <property type="entry name" value="SSR_resolvase"/>
</dbReference>
<gene>
    <name evidence="4" type="ORF">I6J18_15855</name>
</gene>
<dbReference type="AlphaFoldDB" id="A0A974RZ62"/>
<evidence type="ECO:0000313" key="5">
    <source>
        <dbReference type="Proteomes" id="UP000595254"/>
    </source>
</evidence>
<accession>A0A974RZ62</accession>